<organism evidence="1 2">
    <name type="scientific">Leptospira noguchii serovar Panama str. CZ214</name>
    <dbReference type="NCBI Taxonomy" id="1001595"/>
    <lineage>
        <taxon>Bacteria</taxon>
        <taxon>Pseudomonadati</taxon>
        <taxon>Spirochaetota</taxon>
        <taxon>Spirochaetia</taxon>
        <taxon>Leptospirales</taxon>
        <taxon>Leptospiraceae</taxon>
        <taxon>Leptospira</taxon>
    </lineage>
</organism>
<accession>T0H025</accession>
<dbReference type="AlphaFoldDB" id="T0H025"/>
<evidence type="ECO:0000313" key="1">
    <source>
        <dbReference type="EMBL" id="EQA72866.1"/>
    </source>
</evidence>
<comment type="caution">
    <text evidence="1">The sequence shown here is derived from an EMBL/GenBank/DDBJ whole genome shotgun (WGS) entry which is preliminary data.</text>
</comment>
<evidence type="ECO:0000313" key="2">
    <source>
        <dbReference type="Proteomes" id="UP000015442"/>
    </source>
</evidence>
<name>T0H025_9LEPT</name>
<proteinExistence type="predicted"/>
<protein>
    <submittedName>
        <fullName evidence="1">Uncharacterized protein</fullName>
    </submittedName>
</protein>
<dbReference type="Proteomes" id="UP000015442">
    <property type="component" value="Unassembled WGS sequence"/>
</dbReference>
<reference evidence="1 2" key="1">
    <citation type="submission" date="2013-05" db="EMBL/GenBank/DDBJ databases">
        <authorList>
            <person name="Harkins D.M."/>
            <person name="Durkin A.S."/>
            <person name="Brinkac L.M."/>
            <person name="Haft D.H."/>
            <person name="Selengut J.D."/>
            <person name="Sanka R."/>
            <person name="DePew J."/>
            <person name="Purushe J."/>
            <person name="Hartskeerl R.A."/>
            <person name="Ahmed A."/>
            <person name="van der Linden H."/>
            <person name="Goris M.G.A."/>
            <person name="Vinetz J.M."/>
            <person name="Sutton G.G."/>
            <person name="Nierman W.C."/>
            <person name="Fouts D.E."/>
        </authorList>
    </citation>
    <scope>NUCLEOTIDE SEQUENCE [LARGE SCALE GENOMIC DNA]</scope>
    <source>
        <strain evidence="1 2">CZ214</strain>
    </source>
</reference>
<dbReference type="EMBL" id="AKWY02000012">
    <property type="protein sequence ID" value="EQA72866.1"/>
    <property type="molecule type" value="Genomic_DNA"/>
</dbReference>
<gene>
    <name evidence="1" type="ORF">LEP1GSC059_3304</name>
</gene>
<sequence>MGNFVYFGCVLRAGFNIKICGNSHKIGFKSRTKFVGTLTKLDLKVELSLWELLQSWI</sequence>